<accession>A0AC59YSU4</accession>
<reference evidence="1" key="1">
    <citation type="submission" date="2023-05" db="EMBL/GenBank/DDBJ databases">
        <authorList>
            <consortium name="ELIXIR-Norway"/>
        </authorList>
    </citation>
    <scope>NUCLEOTIDE SEQUENCE</scope>
</reference>
<organism evidence="1 2">
    <name type="scientific">Rangifer tarandus platyrhynchus</name>
    <name type="common">Svalbard reindeer</name>
    <dbReference type="NCBI Taxonomy" id="3082113"/>
    <lineage>
        <taxon>Eukaryota</taxon>
        <taxon>Metazoa</taxon>
        <taxon>Chordata</taxon>
        <taxon>Craniata</taxon>
        <taxon>Vertebrata</taxon>
        <taxon>Euteleostomi</taxon>
        <taxon>Mammalia</taxon>
        <taxon>Eutheria</taxon>
        <taxon>Laurasiatheria</taxon>
        <taxon>Artiodactyla</taxon>
        <taxon>Ruminantia</taxon>
        <taxon>Pecora</taxon>
        <taxon>Cervidae</taxon>
        <taxon>Odocoileinae</taxon>
        <taxon>Rangifer</taxon>
    </lineage>
</organism>
<proteinExistence type="predicted"/>
<protein>
    <submittedName>
        <fullName evidence="1">Uncharacterized protein</fullName>
    </submittedName>
</protein>
<reference evidence="1" key="2">
    <citation type="submission" date="2025-03" db="EMBL/GenBank/DDBJ databases">
        <authorList>
            <consortium name="ELIXIR-Norway"/>
            <consortium name="Elixir Norway"/>
        </authorList>
    </citation>
    <scope>NUCLEOTIDE SEQUENCE</scope>
</reference>
<dbReference type="Proteomes" id="UP001162501">
    <property type="component" value="Chromosome 2"/>
</dbReference>
<name>A0AC59YSU4_RANTA</name>
<evidence type="ECO:0000313" key="2">
    <source>
        <dbReference type="Proteomes" id="UP001162501"/>
    </source>
</evidence>
<gene>
    <name evidence="1" type="ORF">MRATA1EN22A_LOCUS9681</name>
</gene>
<evidence type="ECO:0000313" key="1">
    <source>
        <dbReference type="EMBL" id="CAM9940859.1"/>
    </source>
</evidence>
<dbReference type="EMBL" id="OX596086">
    <property type="protein sequence ID" value="CAM9940859.1"/>
    <property type="molecule type" value="Genomic_DNA"/>
</dbReference>
<sequence>MQSPLKGGEDPDTALGDHPTRSRDAGLSRLQRHPGRGTLEELGSGRVSATSALTAGLWGQRFISCCCRHQYSRTQAAHWESWSTQAHCAGGPGGVNTPSSEPAQRGYRVSVTRTA</sequence>